<proteinExistence type="predicted"/>
<keyword evidence="2" id="KW-1185">Reference proteome</keyword>
<accession>A0A8T0FFM1</accession>
<evidence type="ECO:0000313" key="2">
    <source>
        <dbReference type="Proteomes" id="UP000807504"/>
    </source>
</evidence>
<dbReference type="Gene3D" id="1.25.10.10">
    <property type="entry name" value="Leucine-rich Repeat Variant"/>
    <property type="match status" value="2"/>
</dbReference>
<dbReference type="AlphaFoldDB" id="A0A8T0FFM1"/>
<reference evidence="1" key="2">
    <citation type="submission" date="2020-06" db="EMBL/GenBank/DDBJ databases">
        <authorList>
            <person name="Sheffer M."/>
        </authorList>
    </citation>
    <scope>NUCLEOTIDE SEQUENCE</scope>
</reference>
<gene>
    <name evidence="1" type="ORF">HNY73_007164</name>
</gene>
<sequence length="383" mass="44138">MESEIKKVSEDIVNAVNLIMNPTTPEINRRKAHEDAQTELVLLIFSRLTDDIVKFQNIPEKRRREMYMILSNYVHDLFNFFHDTLTEKVQKYIAKGKPSDRNMLLFFFEETDLFKAVINLDIYCQDHYLFFKEFLQCLLALTSNLCATTCGYPSKSDCLACKFSLSEFDSDDEFEIEFSIMYPPSCWDAIVSYMDASYGVLMKNIEIPEVKPEWDYLCNRVQTLLQSGQSTSRFEKCALLESLMILRGIESPGSFMSLIGMDKPHDASIDSGPMNINASDMAHKGNFIHPLSDSFGCTFYRNPAAPYILLIIDKIIHIISLHILGCSVENLGIDFYTIPELPTLLKEKILHKIEYMPPLKLRNLIHILLLYLNSKIKSTFCEF</sequence>
<dbReference type="InterPro" id="IPR011989">
    <property type="entry name" value="ARM-like"/>
</dbReference>
<protein>
    <submittedName>
        <fullName evidence="1">Exportin-5 like protein</fullName>
    </submittedName>
</protein>
<name>A0A8T0FFM1_ARGBR</name>
<dbReference type="EMBL" id="JABXBU010000012">
    <property type="protein sequence ID" value="KAF8789205.1"/>
    <property type="molecule type" value="Genomic_DNA"/>
</dbReference>
<evidence type="ECO:0000313" key="1">
    <source>
        <dbReference type="EMBL" id="KAF8789205.1"/>
    </source>
</evidence>
<comment type="caution">
    <text evidence="1">The sequence shown here is derived from an EMBL/GenBank/DDBJ whole genome shotgun (WGS) entry which is preliminary data.</text>
</comment>
<reference evidence="1" key="1">
    <citation type="journal article" date="2020" name="bioRxiv">
        <title>Chromosome-level reference genome of the European wasp spider Argiope bruennichi: a resource for studies on range expansion and evolutionary adaptation.</title>
        <authorList>
            <person name="Sheffer M.M."/>
            <person name="Hoppe A."/>
            <person name="Krehenwinkel H."/>
            <person name="Uhl G."/>
            <person name="Kuss A.W."/>
            <person name="Jensen L."/>
            <person name="Jensen C."/>
            <person name="Gillespie R.G."/>
            <person name="Hoff K.J."/>
            <person name="Prost S."/>
        </authorList>
    </citation>
    <scope>NUCLEOTIDE SEQUENCE</scope>
</reference>
<dbReference type="Proteomes" id="UP000807504">
    <property type="component" value="Unassembled WGS sequence"/>
</dbReference>
<organism evidence="1 2">
    <name type="scientific">Argiope bruennichi</name>
    <name type="common">Wasp spider</name>
    <name type="synonym">Aranea bruennichi</name>
    <dbReference type="NCBI Taxonomy" id="94029"/>
    <lineage>
        <taxon>Eukaryota</taxon>
        <taxon>Metazoa</taxon>
        <taxon>Ecdysozoa</taxon>
        <taxon>Arthropoda</taxon>
        <taxon>Chelicerata</taxon>
        <taxon>Arachnida</taxon>
        <taxon>Araneae</taxon>
        <taxon>Araneomorphae</taxon>
        <taxon>Entelegynae</taxon>
        <taxon>Araneoidea</taxon>
        <taxon>Araneidae</taxon>
        <taxon>Argiope</taxon>
    </lineage>
</organism>